<accession>A0ABU8B4E0</accession>
<feature type="domain" description="Xylose isomerase-like TIM barrel" evidence="1">
    <location>
        <begin position="47"/>
        <end position="270"/>
    </location>
</feature>
<dbReference type="Gene3D" id="3.20.20.150">
    <property type="entry name" value="Divalent-metal-dependent TIM barrel enzymes"/>
    <property type="match status" value="1"/>
</dbReference>
<organism evidence="2 3">
    <name type="scientific">Bradyrhizobium algeriense</name>
    <dbReference type="NCBI Taxonomy" id="634784"/>
    <lineage>
        <taxon>Bacteria</taxon>
        <taxon>Pseudomonadati</taxon>
        <taxon>Pseudomonadota</taxon>
        <taxon>Alphaproteobacteria</taxon>
        <taxon>Hyphomicrobiales</taxon>
        <taxon>Nitrobacteraceae</taxon>
        <taxon>Bradyrhizobium</taxon>
    </lineage>
</organism>
<comment type="caution">
    <text evidence="2">The sequence shown here is derived from an EMBL/GenBank/DDBJ whole genome shotgun (WGS) entry which is preliminary data.</text>
</comment>
<dbReference type="Pfam" id="PF01261">
    <property type="entry name" value="AP_endonuc_2"/>
    <property type="match status" value="1"/>
</dbReference>
<proteinExistence type="predicted"/>
<dbReference type="InterPro" id="IPR050312">
    <property type="entry name" value="IolE/XylAMocC-like"/>
</dbReference>
<protein>
    <submittedName>
        <fullName evidence="2">Sugar phosphate isomerase/epimerase</fullName>
    </submittedName>
</protein>
<dbReference type="PANTHER" id="PTHR12110:SF53">
    <property type="entry name" value="BLR5974 PROTEIN"/>
    <property type="match status" value="1"/>
</dbReference>
<dbReference type="SUPFAM" id="SSF51658">
    <property type="entry name" value="Xylose isomerase-like"/>
    <property type="match status" value="1"/>
</dbReference>
<gene>
    <name evidence="2" type="ORF">V1286_000571</name>
</gene>
<name>A0ABU8B4E0_9BRAD</name>
<keyword evidence="3" id="KW-1185">Reference proteome</keyword>
<dbReference type="Proteomes" id="UP001364224">
    <property type="component" value="Unassembled WGS sequence"/>
</dbReference>
<keyword evidence="2" id="KW-0413">Isomerase</keyword>
<dbReference type="InterPro" id="IPR013022">
    <property type="entry name" value="Xyl_isomerase-like_TIM-brl"/>
</dbReference>
<dbReference type="EMBL" id="JAZHRV010000001">
    <property type="protein sequence ID" value="MEH2553042.1"/>
    <property type="molecule type" value="Genomic_DNA"/>
</dbReference>
<evidence type="ECO:0000313" key="2">
    <source>
        <dbReference type="EMBL" id="MEH2553042.1"/>
    </source>
</evidence>
<dbReference type="InterPro" id="IPR036237">
    <property type="entry name" value="Xyl_isomerase-like_sf"/>
</dbReference>
<reference evidence="2 3" key="1">
    <citation type="submission" date="2024-02" db="EMBL/GenBank/DDBJ databases">
        <title>Adaptive strategies in a cosmopolitan and abundant soil bacterium.</title>
        <authorList>
            <person name="Carini P."/>
        </authorList>
    </citation>
    <scope>NUCLEOTIDE SEQUENCE [LARGE SCALE GENOMIC DNA]</scope>
    <source>
        <strain evidence="2 3">AZCC 1608</strain>
    </source>
</reference>
<sequence length="275" mass="30285">MPALSDLPVVGAALTSTTLALHRNWILERQRDLEIQDFFEAETLDGDWRARVELIRKLLDGYEGRLGIHGPFWGFKIDSQDPLIRAVVTKRLLQGLEVCEALGATQMVIHSPYSTWDYNNLDINPGARTRVIERVHATLGDVVKRAEGFGCELVIENIEDKDPMDRVQLANSFASPAVRVSLDTGHANYAHGSTGAPPADFYVDAAGDALAHVHLQDTDGYADRHWLPGEGNIGWPAVFRALGRLSSRPRLIIEVKDQTNIRAGAAHLEALGLVV</sequence>
<dbReference type="PANTHER" id="PTHR12110">
    <property type="entry name" value="HYDROXYPYRUVATE ISOMERASE"/>
    <property type="match status" value="1"/>
</dbReference>
<dbReference type="GO" id="GO:0016853">
    <property type="term" value="F:isomerase activity"/>
    <property type="evidence" value="ECO:0007669"/>
    <property type="project" value="UniProtKB-KW"/>
</dbReference>
<evidence type="ECO:0000313" key="3">
    <source>
        <dbReference type="Proteomes" id="UP001364224"/>
    </source>
</evidence>
<evidence type="ECO:0000259" key="1">
    <source>
        <dbReference type="Pfam" id="PF01261"/>
    </source>
</evidence>